<feature type="compositionally biased region" description="Polar residues" evidence="1">
    <location>
        <begin position="316"/>
        <end position="330"/>
    </location>
</feature>
<reference evidence="3" key="1">
    <citation type="submission" date="2022-03" db="EMBL/GenBank/DDBJ databases">
        <authorList>
            <person name="Alioto T."/>
            <person name="Alioto T."/>
            <person name="Gomez Garrido J."/>
        </authorList>
    </citation>
    <scope>NUCLEOTIDE SEQUENCE</scope>
</reference>
<feature type="compositionally biased region" description="Basic and acidic residues" evidence="1">
    <location>
        <begin position="957"/>
        <end position="966"/>
    </location>
</feature>
<dbReference type="SMART" id="SM00240">
    <property type="entry name" value="FHA"/>
    <property type="match status" value="1"/>
</dbReference>
<feature type="region of interest" description="Disordered" evidence="1">
    <location>
        <begin position="537"/>
        <end position="607"/>
    </location>
</feature>
<proteinExistence type="predicted"/>
<dbReference type="FunFam" id="2.60.200.20:FF:000054">
    <property type="entry name" value="Putative coiled-coil proteincoiled-coil protein"/>
    <property type="match status" value="1"/>
</dbReference>
<feature type="compositionally biased region" description="Basic and acidic residues" evidence="1">
    <location>
        <begin position="554"/>
        <end position="569"/>
    </location>
</feature>
<feature type="compositionally biased region" description="Basic and acidic residues" evidence="1">
    <location>
        <begin position="244"/>
        <end position="275"/>
    </location>
</feature>
<feature type="compositionally biased region" description="Basic and acidic residues" evidence="1">
    <location>
        <begin position="991"/>
        <end position="1001"/>
    </location>
</feature>
<dbReference type="Pfam" id="PF00498">
    <property type="entry name" value="FHA"/>
    <property type="match status" value="1"/>
</dbReference>
<dbReference type="InterPro" id="IPR050923">
    <property type="entry name" value="Cell_Proc_Reg/RNA_Proc"/>
</dbReference>
<dbReference type="EMBL" id="OW240913">
    <property type="protein sequence ID" value="CAH2256168.1"/>
    <property type="molecule type" value="Genomic_DNA"/>
</dbReference>
<dbReference type="PROSITE" id="PS50006">
    <property type="entry name" value="FHA_DOMAIN"/>
    <property type="match status" value="1"/>
</dbReference>
<evidence type="ECO:0000259" key="2">
    <source>
        <dbReference type="PROSITE" id="PS50006"/>
    </source>
</evidence>
<feature type="compositionally biased region" description="Acidic residues" evidence="1">
    <location>
        <begin position="906"/>
        <end position="915"/>
    </location>
</feature>
<protein>
    <submittedName>
        <fullName evidence="3">Kanadaptin</fullName>
    </submittedName>
</protein>
<evidence type="ECO:0000313" key="3">
    <source>
        <dbReference type="EMBL" id="CAH2256168.1"/>
    </source>
</evidence>
<feature type="compositionally biased region" description="Basic and acidic residues" evidence="1">
    <location>
        <begin position="61"/>
        <end position="220"/>
    </location>
</feature>
<sequence length="1054" mass="115540">MEAARLEPNGGQGPHDPGDTAMETGDRGDRAPDSGEPEGPPHTGPGGGEGAPTAGTWSNEGPRDAGVRSIEGPRDAGVRSNEGPRDAGVRSNEGPRDAGVRSNEGPRDAGVRYTEGPRDAGVKSTEGPRDAGVRSTEGPRDAGVKSTEGPRDAGVRSTEGPRDAGVRSTEGPRDAGVRSTEGPRDAAVRSTEGPRDAGVRDAGSRDTETRSIEGPRDARATKGSNSTDTSNREGPGTLGTRSYEGPRDSRTSTCEELKPPGCRSHETSHSTRADAENQWAARSTNSEGPHSSKSNGNEASITSGTSSSKEPYFGRTSISQKLAGTESYSGPNDGDGSNDTKDNTEGHTDVRITDSFKMPTIPARSSGNEKTVEQRDKPATSHISPSLGIRGTARETSTDVSHRLPSDAYRTSPAIPYREPSWSGQPQALYNLEMLKNGNIVSTKSLNELDWIVFGRLPSCHISLEHPSVSRFHAVLQYRQIPGTEPDQEPGFYIYDLDSTHGTYLNKQRIPPKTYCRFRVGHMVKFGGSTRLFVLQGPEDDQEEESELTVTQIKEARRQKESLQRKMLGDDSDEEDVTEETEKSNESTSSGQDAGCMWGMGDDAIEEDNDENPIAMEFQEEREALYMKDPKKALKGFFEREGEELEYEYEDRGLSIWLCRVRLPADDSSGKQLVAEVVHTGKKKDASKVCALEACRMLDMRGLFRQEAVSRKRKSKQWEAEDFYDSDDDTFLDRTGVVEKKRLHRMKKAGKIEEKAETYDSLVAKLAIVEKEVAEIASKLKTSRTDEAHSSGQGDSLDAFMTDIKSGVALDAVTRKKLHLQSFELKKEQERLKGLIKIAQPTRLPDLITPTQESTAKKITLPMFGAMKGGKKCKLKTGTVGTLPPKRADLPARFFATKDDSNQPVVEEEEEEDDDLQKHTKESQTLLDSGKEQTAHEDSEIRSSPDTPSPLQPPHAAETEDREEKLIFQGLKNDVRSSDPKDDLQGVSDCRSTELKEEKKTNVAKQKKVQGPSRPPQTLTSSHYPEDDPDYSVWTPPSGQTGDGRTHLNEKYGY</sequence>
<feature type="domain" description="FHA" evidence="2">
    <location>
        <begin position="452"/>
        <end position="510"/>
    </location>
</feature>
<feature type="region of interest" description="Disordered" evidence="1">
    <location>
        <begin position="1"/>
        <end position="421"/>
    </location>
</feature>
<feature type="compositionally biased region" description="Acidic residues" evidence="1">
    <location>
        <begin position="570"/>
        <end position="579"/>
    </location>
</feature>
<feature type="compositionally biased region" description="Basic and acidic residues" evidence="1">
    <location>
        <begin position="1044"/>
        <end position="1054"/>
    </location>
</feature>
<feature type="compositionally biased region" description="Acidic residues" evidence="1">
    <location>
        <begin position="538"/>
        <end position="547"/>
    </location>
</feature>
<dbReference type="PANTHER" id="PTHR23308">
    <property type="entry name" value="NUCLEAR INHIBITOR OF PROTEIN PHOSPHATASE-1"/>
    <property type="match status" value="1"/>
</dbReference>
<accession>A0AAD1RKI4</accession>
<feature type="compositionally biased region" description="Basic and acidic residues" evidence="1">
    <location>
        <begin position="973"/>
        <end position="984"/>
    </location>
</feature>
<dbReference type="Gene3D" id="2.60.200.20">
    <property type="match status" value="1"/>
</dbReference>
<feature type="compositionally biased region" description="Basic and acidic residues" evidence="1">
    <location>
        <begin position="338"/>
        <end position="354"/>
    </location>
</feature>
<feature type="compositionally biased region" description="Basic and acidic residues" evidence="1">
    <location>
        <begin position="24"/>
        <end position="33"/>
    </location>
</feature>
<dbReference type="InterPro" id="IPR000253">
    <property type="entry name" value="FHA_dom"/>
</dbReference>
<dbReference type="CDD" id="cd22677">
    <property type="entry name" value="FHA_Kanadaptin"/>
    <property type="match status" value="1"/>
</dbReference>
<feature type="region of interest" description="Disordered" evidence="1">
    <location>
        <begin position="878"/>
        <end position="1054"/>
    </location>
</feature>
<dbReference type="InterPro" id="IPR008984">
    <property type="entry name" value="SMAD_FHA_dom_sf"/>
</dbReference>
<keyword evidence="4" id="KW-1185">Reference proteome</keyword>
<feature type="compositionally biased region" description="Basic and acidic residues" evidence="1">
    <location>
        <begin position="929"/>
        <end position="943"/>
    </location>
</feature>
<dbReference type="Proteomes" id="UP001295444">
    <property type="component" value="Chromosome 02"/>
</dbReference>
<feature type="compositionally biased region" description="Basic and acidic residues" evidence="1">
    <location>
        <begin position="392"/>
        <end position="405"/>
    </location>
</feature>
<organism evidence="3 4">
    <name type="scientific">Pelobates cultripes</name>
    <name type="common">Western spadefoot toad</name>
    <dbReference type="NCBI Taxonomy" id="61616"/>
    <lineage>
        <taxon>Eukaryota</taxon>
        <taxon>Metazoa</taxon>
        <taxon>Chordata</taxon>
        <taxon>Craniata</taxon>
        <taxon>Vertebrata</taxon>
        <taxon>Euteleostomi</taxon>
        <taxon>Amphibia</taxon>
        <taxon>Batrachia</taxon>
        <taxon>Anura</taxon>
        <taxon>Pelobatoidea</taxon>
        <taxon>Pelobatidae</taxon>
        <taxon>Pelobates</taxon>
    </lineage>
</organism>
<evidence type="ECO:0000256" key="1">
    <source>
        <dbReference type="SAM" id="MobiDB-lite"/>
    </source>
</evidence>
<feature type="compositionally biased region" description="Polar residues" evidence="1">
    <location>
        <begin position="280"/>
        <end position="309"/>
    </location>
</feature>
<feature type="compositionally biased region" description="Basic and acidic residues" evidence="1">
    <location>
        <begin position="370"/>
        <end position="379"/>
    </location>
</feature>
<evidence type="ECO:0000313" key="4">
    <source>
        <dbReference type="Proteomes" id="UP001295444"/>
    </source>
</evidence>
<dbReference type="CDD" id="cd19856">
    <property type="entry name" value="DSRM_Kanadaptin"/>
    <property type="match status" value="1"/>
</dbReference>
<dbReference type="AlphaFoldDB" id="A0AAD1RKI4"/>
<gene>
    <name evidence="3" type="ORF">PECUL_23A016787</name>
</gene>
<name>A0AAD1RKI4_PELCU</name>
<feature type="compositionally biased region" description="Basic and acidic residues" evidence="1">
    <location>
        <begin position="886"/>
        <end position="901"/>
    </location>
</feature>
<dbReference type="SUPFAM" id="SSF49879">
    <property type="entry name" value="SMAD/FHA domain"/>
    <property type="match status" value="1"/>
</dbReference>